<evidence type="ECO:0000256" key="3">
    <source>
        <dbReference type="ARBA" id="ARBA00022989"/>
    </source>
</evidence>
<evidence type="ECO:0000313" key="7">
    <source>
        <dbReference type="EMBL" id="AXR76696.1"/>
    </source>
</evidence>
<dbReference type="EMBL" id="CP024047">
    <property type="protein sequence ID" value="AXR76696.1"/>
    <property type="molecule type" value="Genomic_DNA"/>
</dbReference>
<name>A0A346PLH2_9EURY</name>
<feature type="transmembrane region" description="Helical" evidence="5">
    <location>
        <begin position="106"/>
        <end position="129"/>
    </location>
</feature>
<feature type="transmembrane region" description="Helical" evidence="5">
    <location>
        <begin position="222"/>
        <end position="245"/>
    </location>
</feature>
<evidence type="ECO:0000313" key="9">
    <source>
        <dbReference type="Proteomes" id="UP000258613"/>
    </source>
</evidence>
<gene>
    <name evidence="7" type="ORF">AArc1_0352</name>
    <name evidence="8" type="ORF">AArcMg_0344</name>
</gene>
<feature type="transmembrane region" description="Helical" evidence="5">
    <location>
        <begin position="257"/>
        <end position="280"/>
    </location>
</feature>
<reference evidence="8" key="3">
    <citation type="journal article" date="2019" name="Int. J. Syst. Evol. Microbiol.">
        <title>Natronolimnobius sulfurireducens sp. nov. and Halalkaliarchaeum desulfuricum gen. nov., sp. nov., the first sulfur-respiring alkaliphilic haloarchaea from hypersaline alkaline lakes.</title>
        <authorList>
            <person name="Sorokin D.Y."/>
            <person name="Yakimov M."/>
            <person name="Messina E."/>
            <person name="Merkel A.Y."/>
            <person name="Bale N.J."/>
            <person name="Sinninghe Damste J.S."/>
        </authorList>
    </citation>
    <scope>NUCLEOTIDE SEQUENCE</scope>
    <source>
        <strain evidence="8">AArc-Mg</strain>
        <strain evidence="7">AArc1</strain>
    </source>
</reference>
<feature type="transmembrane region" description="Helical" evidence="5">
    <location>
        <begin position="43"/>
        <end position="60"/>
    </location>
</feature>
<accession>A0A346PB01</accession>
<evidence type="ECO:0000256" key="1">
    <source>
        <dbReference type="ARBA" id="ARBA00004141"/>
    </source>
</evidence>
<reference evidence="10" key="1">
    <citation type="submission" date="2017-10" db="EMBL/GenBank/DDBJ databases">
        <title>Phenotypic and genomic properties of facultatively anaerobic sulfur-reducing natronoarchaea from hypersaline soda lakes.</title>
        <authorList>
            <person name="Sorokin D.Y."/>
            <person name="Kublanov I.V."/>
            <person name="Roman P."/>
            <person name="Sinninghe Damste J.S."/>
            <person name="Golyshin P.N."/>
            <person name="Rojo D."/>
            <person name="Ciordia S."/>
            <person name="Mena Md.C."/>
            <person name="Ferrer M."/>
            <person name="Messina E."/>
            <person name="Smedile F."/>
            <person name="La Spada G."/>
            <person name="La Cono V."/>
            <person name="Yakimov M.M."/>
        </authorList>
    </citation>
    <scope>NUCLEOTIDE SEQUENCE [LARGE SCALE GENOMIC DNA]</scope>
    <source>
        <strain evidence="10">AArc1</strain>
    </source>
</reference>
<feature type="transmembrane region" description="Helical" evidence="5">
    <location>
        <begin position="150"/>
        <end position="174"/>
    </location>
</feature>
<comment type="subcellular location">
    <subcellularLocation>
        <location evidence="1">Membrane</location>
        <topology evidence="1">Multi-pass membrane protein</topology>
    </subcellularLocation>
</comment>
<dbReference type="EMBL" id="CP027033">
    <property type="protein sequence ID" value="AXR80367.1"/>
    <property type="molecule type" value="Genomic_DNA"/>
</dbReference>
<dbReference type="AlphaFoldDB" id="A0A346PLH2"/>
<evidence type="ECO:0000313" key="10">
    <source>
        <dbReference type="Proteomes" id="UP000258707"/>
    </source>
</evidence>
<keyword evidence="4 5" id="KW-0472">Membrane</keyword>
<evidence type="ECO:0000256" key="2">
    <source>
        <dbReference type="ARBA" id="ARBA00022692"/>
    </source>
</evidence>
<keyword evidence="3 5" id="KW-1133">Transmembrane helix</keyword>
<dbReference type="GO" id="GO:0016020">
    <property type="term" value="C:membrane"/>
    <property type="evidence" value="ECO:0007669"/>
    <property type="project" value="UniProtKB-SubCell"/>
</dbReference>
<evidence type="ECO:0000313" key="8">
    <source>
        <dbReference type="EMBL" id="AXR80367.1"/>
    </source>
</evidence>
<dbReference type="InterPro" id="IPR000620">
    <property type="entry name" value="EamA_dom"/>
</dbReference>
<dbReference type="Proteomes" id="UP000258613">
    <property type="component" value="Chromosome"/>
</dbReference>
<feature type="transmembrane region" description="Helical" evidence="5">
    <location>
        <begin position="287"/>
        <end position="307"/>
    </location>
</feature>
<protein>
    <submittedName>
        <fullName evidence="8">Permease of the drug/metabolite transporter (DMT) superfamily</fullName>
    </submittedName>
</protein>
<organism evidence="8 9">
    <name type="scientific">Natrarchaeobaculum sulfurireducens</name>
    <dbReference type="NCBI Taxonomy" id="2044521"/>
    <lineage>
        <taxon>Archaea</taxon>
        <taxon>Methanobacteriati</taxon>
        <taxon>Methanobacteriota</taxon>
        <taxon>Stenosarchaea group</taxon>
        <taxon>Halobacteria</taxon>
        <taxon>Halobacteriales</taxon>
        <taxon>Natrialbaceae</taxon>
        <taxon>Natrarchaeobaculum</taxon>
    </lineage>
</organism>
<keyword evidence="9" id="KW-1185">Reference proteome</keyword>
<feature type="domain" description="EamA" evidence="6">
    <location>
        <begin position="195"/>
        <end position="332"/>
    </location>
</feature>
<dbReference type="InterPro" id="IPR037185">
    <property type="entry name" value="EmrE-like"/>
</dbReference>
<evidence type="ECO:0000256" key="4">
    <source>
        <dbReference type="ARBA" id="ARBA00023136"/>
    </source>
</evidence>
<sequence length="333" mass="34335">MDRRYHNVEASPVRTIDDGSVRTGEGTDATRGGEPMTSATLEVVALALLPAILWGLAPIFDKRGMAAGGGSVQGSLVVVVVDSSIYFTVIAILYGSSAFSGLTLEVLLVFVFAGVVGTALGRITIFVGVDKVGASLNSTILSTRPLFATAIAFAVLGEPFGPITGVGIVILVAGLSVLTLSQGGDLEGWQPSDLLWPIAAAATFAVANVARRYGMLETPISALEAVAINEAAGFVALAAYVATVGGREVLAKPRASYRYFVVSGVLTTVAMLSLMTALGLEEGRIAIVDPLVATAPFFTLLFAAILLRDLERVTRGVVVGAVLVVVGAVLITL</sequence>
<feature type="transmembrane region" description="Helical" evidence="5">
    <location>
        <begin position="194"/>
        <end position="210"/>
    </location>
</feature>
<accession>A0A346PLH2</accession>
<evidence type="ECO:0000259" key="6">
    <source>
        <dbReference type="Pfam" id="PF00892"/>
    </source>
</evidence>
<feature type="transmembrane region" description="Helical" evidence="5">
    <location>
        <begin position="313"/>
        <end position="331"/>
    </location>
</feature>
<dbReference type="Proteomes" id="UP000258707">
    <property type="component" value="Chromosome"/>
</dbReference>
<dbReference type="KEGG" id="nag:AArcMg_0344"/>
<evidence type="ECO:0000256" key="5">
    <source>
        <dbReference type="SAM" id="Phobius"/>
    </source>
</evidence>
<dbReference type="PANTHER" id="PTHR32322">
    <property type="entry name" value="INNER MEMBRANE TRANSPORTER"/>
    <property type="match status" value="1"/>
</dbReference>
<dbReference type="SUPFAM" id="SSF103481">
    <property type="entry name" value="Multidrug resistance efflux transporter EmrE"/>
    <property type="match status" value="2"/>
</dbReference>
<dbReference type="PANTHER" id="PTHR32322:SF2">
    <property type="entry name" value="EAMA DOMAIN-CONTAINING PROTEIN"/>
    <property type="match status" value="1"/>
</dbReference>
<feature type="transmembrane region" description="Helical" evidence="5">
    <location>
        <begin position="72"/>
        <end position="94"/>
    </location>
</feature>
<reference evidence="9" key="2">
    <citation type="submission" date="2018-02" db="EMBL/GenBank/DDBJ databases">
        <title>Phenotypic and genomic properties of facultatively anaerobic sulfur-reducing natronoarchaea from hypersaline soda lakes.</title>
        <authorList>
            <person name="Sorokin D.Y."/>
            <person name="Kublanov I.V."/>
            <person name="Roman P."/>
            <person name="Sinninghe Damste J.S."/>
            <person name="Golyshin P.N."/>
            <person name="Rojo D."/>
            <person name="Ciordia S."/>
            <person name="Mena M.D.C."/>
            <person name="Ferrer M."/>
            <person name="Messina E."/>
            <person name="Smedile F."/>
            <person name="La Spada G."/>
            <person name="La Cono V."/>
            <person name="Yakimov M.M."/>
        </authorList>
    </citation>
    <scope>NUCLEOTIDE SEQUENCE [LARGE SCALE GENOMIC DNA]</scope>
    <source>
        <strain evidence="9">AArc-Mg</strain>
    </source>
</reference>
<dbReference type="InterPro" id="IPR050638">
    <property type="entry name" value="AA-Vitamin_Transporters"/>
</dbReference>
<proteinExistence type="predicted"/>
<feature type="domain" description="EamA" evidence="6">
    <location>
        <begin position="44"/>
        <end position="179"/>
    </location>
</feature>
<dbReference type="KEGG" id="nan:AArc1_0352"/>
<dbReference type="Pfam" id="PF00892">
    <property type="entry name" value="EamA"/>
    <property type="match status" value="2"/>
</dbReference>
<keyword evidence="2 5" id="KW-0812">Transmembrane</keyword>